<keyword evidence="2" id="KW-0808">Transferase</keyword>
<dbReference type="SUPFAM" id="SSF53335">
    <property type="entry name" value="S-adenosyl-L-methionine-dependent methyltransferases"/>
    <property type="match status" value="1"/>
</dbReference>
<organism evidence="5 6">
    <name type="scientific">Actinomycetospora endophytica</name>
    <dbReference type="NCBI Taxonomy" id="2291215"/>
    <lineage>
        <taxon>Bacteria</taxon>
        <taxon>Bacillati</taxon>
        <taxon>Actinomycetota</taxon>
        <taxon>Actinomycetes</taxon>
        <taxon>Pseudonocardiales</taxon>
        <taxon>Pseudonocardiaceae</taxon>
        <taxon>Actinomycetospora</taxon>
    </lineage>
</organism>
<dbReference type="CDD" id="cd02440">
    <property type="entry name" value="AdoMet_MTases"/>
    <property type="match status" value="1"/>
</dbReference>
<evidence type="ECO:0000259" key="4">
    <source>
        <dbReference type="Pfam" id="PF13649"/>
    </source>
</evidence>
<dbReference type="Pfam" id="PF13649">
    <property type="entry name" value="Methyltransf_25"/>
    <property type="match status" value="1"/>
</dbReference>
<dbReference type="PANTHER" id="PTHR43464">
    <property type="entry name" value="METHYLTRANSFERASE"/>
    <property type="match status" value="1"/>
</dbReference>
<evidence type="ECO:0000256" key="2">
    <source>
        <dbReference type="ARBA" id="ARBA00022679"/>
    </source>
</evidence>
<sequence>MSTQDRERWDRRFATVGPGLPGPPSVLVGREELVPDGPARALDVACGRGTVAVWLAGRGLATTAVDVSPEALRLTTELASSLGVDVTTVGADLDDGLPAAVVGPFDVVVCQRFRDPRLYPALERLLAPGGLLVVSVLSTVGDEGGSYRAAPGELRAAFSHLEVLVDEEGHGEAHLVARRN</sequence>
<evidence type="ECO:0000313" key="5">
    <source>
        <dbReference type="EMBL" id="MCD2195064.1"/>
    </source>
</evidence>
<feature type="domain" description="Methyltransferase" evidence="4">
    <location>
        <begin position="42"/>
        <end position="130"/>
    </location>
</feature>
<evidence type="ECO:0000256" key="1">
    <source>
        <dbReference type="ARBA" id="ARBA00022603"/>
    </source>
</evidence>
<proteinExistence type="predicted"/>
<protein>
    <submittedName>
        <fullName evidence="5">Class I SAM-dependent methyltransferase</fullName>
    </submittedName>
</protein>
<reference evidence="5 6" key="1">
    <citation type="submission" date="2021-11" db="EMBL/GenBank/DDBJ databases">
        <title>Draft genome sequence of Actinomycetospora sp. SF1 isolated from the rhizosphere soil.</title>
        <authorList>
            <person name="Duangmal K."/>
            <person name="Chantavorakit T."/>
        </authorList>
    </citation>
    <scope>NUCLEOTIDE SEQUENCE [LARGE SCALE GENOMIC DNA]</scope>
    <source>
        <strain evidence="5 6">TBRC 5722</strain>
    </source>
</reference>
<keyword evidence="6" id="KW-1185">Reference proteome</keyword>
<dbReference type="InterPro" id="IPR029063">
    <property type="entry name" value="SAM-dependent_MTases_sf"/>
</dbReference>
<dbReference type="InterPro" id="IPR041698">
    <property type="entry name" value="Methyltransf_25"/>
</dbReference>
<keyword evidence="3" id="KW-0949">S-adenosyl-L-methionine</keyword>
<accession>A0ABS8PAB5</accession>
<gene>
    <name evidence="5" type="ORF">LQ327_16990</name>
</gene>
<name>A0ABS8PAB5_9PSEU</name>
<dbReference type="PANTHER" id="PTHR43464:SF19">
    <property type="entry name" value="UBIQUINONE BIOSYNTHESIS O-METHYLTRANSFERASE, MITOCHONDRIAL"/>
    <property type="match status" value="1"/>
</dbReference>
<dbReference type="Gene3D" id="3.40.50.150">
    <property type="entry name" value="Vaccinia Virus protein VP39"/>
    <property type="match status" value="1"/>
</dbReference>
<dbReference type="GO" id="GO:0008168">
    <property type="term" value="F:methyltransferase activity"/>
    <property type="evidence" value="ECO:0007669"/>
    <property type="project" value="UniProtKB-KW"/>
</dbReference>
<keyword evidence="1 5" id="KW-0489">Methyltransferase</keyword>
<evidence type="ECO:0000313" key="6">
    <source>
        <dbReference type="Proteomes" id="UP001199469"/>
    </source>
</evidence>
<dbReference type="EMBL" id="JAJNDB010000003">
    <property type="protein sequence ID" value="MCD2195064.1"/>
    <property type="molecule type" value="Genomic_DNA"/>
</dbReference>
<dbReference type="Proteomes" id="UP001199469">
    <property type="component" value="Unassembled WGS sequence"/>
</dbReference>
<evidence type="ECO:0000256" key="3">
    <source>
        <dbReference type="ARBA" id="ARBA00022691"/>
    </source>
</evidence>
<dbReference type="GO" id="GO:0032259">
    <property type="term" value="P:methylation"/>
    <property type="evidence" value="ECO:0007669"/>
    <property type="project" value="UniProtKB-KW"/>
</dbReference>
<comment type="caution">
    <text evidence="5">The sequence shown here is derived from an EMBL/GenBank/DDBJ whole genome shotgun (WGS) entry which is preliminary data.</text>
</comment>
<dbReference type="RefSeq" id="WP_230735753.1">
    <property type="nucleotide sequence ID" value="NZ_JAJNDB010000003.1"/>
</dbReference>